<dbReference type="PANTHER" id="PTHR36846:SF1">
    <property type="entry name" value="PROTEIN VIAA"/>
    <property type="match status" value="1"/>
</dbReference>
<dbReference type="PANTHER" id="PTHR36846">
    <property type="entry name" value="PROTEIN VIAA"/>
    <property type="match status" value="1"/>
</dbReference>
<sequence length="162" mass="18844">MSIAICIIAQRRKRKVLVVKYSYSHDLFRLHNIEHDKKDLLDFLDEAEMGGNDEDSMFRWLFDEIMPFEGDYSTADILCISDFGWMPISEEVMDKINAEKQKGMTFYGLNIVDSSTMGQYMGDHMEEMSEYLGSPANVCDSMWEYENGICKETKKIENKQSD</sequence>
<dbReference type="EMBL" id="JXQK01000046">
    <property type="protein sequence ID" value="KIP63206.1"/>
    <property type="molecule type" value="Genomic_DNA"/>
</dbReference>
<dbReference type="AlphaFoldDB" id="A0A0D0J0Z4"/>
<dbReference type="Proteomes" id="UP000032046">
    <property type="component" value="Unassembled WGS sequence"/>
</dbReference>
<evidence type="ECO:0000313" key="2">
    <source>
        <dbReference type="Proteomes" id="UP000032046"/>
    </source>
</evidence>
<comment type="caution">
    <text evidence="1">The sequence shown here is derived from an EMBL/GenBank/DDBJ whole genome shotgun (WGS) entry which is preliminary data.</text>
</comment>
<gene>
    <name evidence="1" type="ORF">ST44_04675</name>
</gene>
<accession>A0A0D0J0Z4</accession>
<dbReference type="STRING" id="1602171.ST44_04675"/>
<proteinExistence type="predicted"/>
<keyword evidence="2" id="KW-1185">Reference proteome</keyword>
<name>A0A0D0J0Z4_9BACT</name>
<reference evidence="1 2" key="1">
    <citation type="submission" date="2015-01" db="EMBL/GenBank/DDBJ databases">
        <title>Comparative genomics of non-oral Prevotella species.</title>
        <authorList>
            <person name="Accetto T."/>
            <person name="Nograsek B."/>
            <person name="Avgustin G."/>
        </authorList>
    </citation>
    <scope>NUCLEOTIDE SEQUENCE [LARGE SCALE GENOMIC DNA]</scope>
    <source>
        <strain evidence="1 2">P5-119</strain>
    </source>
</reference>
<evidence type="ECO:0000313" key="1">
    <source>
        <dbReference type="EMBL" id="KIP63206.1"/>
    </source>
</evidence>
<organism evidence="1 2">
    <name type="scientific">Prevotella pectinovora</name>
    <dbReference type="NCBI Taxonomy" id="1602169"/>
    <lineage>
        <taxon>Bacteria</taxon>
        <taxon>Pseudomonadati</taxon>
        <taxon>Bacteroidota</taxon>
        <taxon>Bacteroidia</taxon>
        <taxon>Bacteroidales</taxon>
        <taxon>Prevotellaceae</taxon>
        <taxon>Prevotella</taxon>
    </lineage>
</organism>
<protein>
    <submittedName>
        <fullName evidence="1">Uncharacterized protein</fullName>
    </submittedName>
</protein>